<dbReference type="AlphaFoldDB" id="A0A0C4YHT4"/>
<evidence type="ECO:0000313" key="2">
    <source>
        <dbReference type="EMBL" id="AJG20266.1"/>
    </source>
</evidence>
<dbReference type="OrthoDB" id="6286537at2"/>
<dbReference type="Gene3D" id="3.40.50.720">
    <property type="entry name" value="NAD(P)-binding Rossmann-like Domain"/>
    <property type="match status" value="1"/>
</dbReference>
<evidence type="ECO:0000313" key="3">
    <source>
        <dbReference type="Proteomes" id="UP000031843"/>
    </source>
</evidence>
<dbReference type="KEGG" id="cbw:RR42_m2893"/>
<dbReference type="Proteomes" id="UP000031843">
    <property type="component" value="Chromosome main"/>
</dbReference>
<keyword evidence="3" id="KW-1185">Reference proteome</keyword>
<dbReference type="GO" id="GO:0004029">
    <property type="term" value="F:aldehyde dehydrogenase (NAD+) activity"/>
    <property type="evidence" value="ECO:0007669"/>
    <property type="project" value="TreeGrafter"/>
</dbReference>
<dbReference type="InterPro" id="IPR036291">
    <property type="entry name" value="NAD(P)-bd_dom_sf"/>
</dbReference>
<organism evidence="2 3">
    <name type="scientific">Cupriavidus basilensis</name>
    <dbReference type="NCBI Taxonomy" id="68895"/>
    <lineage>
        <taxon>Bacteria</taxon>
        <taxon>Pseudomonadati</taxon>
        <taxon>Pseudomonadota</taxon>
        <taxon>Betaproteobacteria</taxon>
        <taxon>Burkholderiales</taxon>
        <taxon>Burkholderiaceae</taxon>
        <taxon>Cupriavidus</taxon>
    </lineage>
</organism>
<feature type="domain" description="Thioester reductase (TE)" evidence="1">
    <location>
        <begin position="33"/>
        <end position="267"/>
    </location>
</feature>
<dbReference type="SUPFAM" id="SSF51735">
    <property type="entry name" value="NAD(P)-binding Rossmann-fold domains"/>
    <property type="match status" value="1"/>
</dbReference>
<accession>A0A0C4YHT4</accession>
<dbReference type="STRING" id="68895.RR42_m2893"/>
<name>A0A0C4YHT4_9BURK</name>
<gene>
    <name evidence="2" type="ORF">RR42_m2893</name>
</gene>
<evidence type="ECO:0000259" key="1">
    <source>
        <dbReference type="Pfam" id="PF07993"/>
    </source>
</evidence>
<dbReference type="EMBL" id="CP010536">
    <property type="protein sequence ID" value="AJG20266.1"/>
    <property type="molecule type" value="Genomic_DNA"/>
</dbReference>
<dbReference type="RefSeq" id="WP_052494628.1">
    <property type="nucleotide sequence ID" value="NZ_CP010536.1"/>
</dbReference>
<dbReference type="InterPro" id="IPR051783">
    <property type="entry name" value="NAD(P)-dependent_oxidoreduct"/>
</dbReference>
<dbReference type="PANTHER" id="PTHR48079">
    <property type="entry name" value="PROTEIN YEEZ"/>
    <property type="match status" value="1"/>
</dbReference>
<dbReference type="InterPro" id="IPR013120">
    <property type="entry name" value="FAR_NAD-bd"/>
</dbReference>
<dbReference type="GO" id="GO:0005737">
    <property type="term" value="C:cytoplasm"/>
    <property type="evidence" value="ECO:0007669"/>
    <property type="project" value="TreeGrafter"/>
</dbReference>
<proteinExistence type="predicted"/>
<reference evidence="2 3" key="1">
    <citation type="journal article" date="2015" name="Genome Announc.">
        <title>Complete Genome Sequence of Cupriavidus basilensis 4G11, Isolated from the Oak Ridge Field Research Center Site.</title>
        <authorList>
            <person name="Ray J."/>
            <person name="Waters R.J."/>
            <person name="Skerker J.M."/>
            <person name="Kuehl J.V."/>
            <person name="Price M.N."/>
            <person name="Huang J."/>
            <person name="Chakraborty R."/>
            <person name="Arkin A.P."/>
            <person name="Deutschbauer A."/>
        </authorList>
    </citation>
    <scope>NUCLEOTIDE SEQUENCE [LARGE SCALE GENOMIC DNA]</scope>
    <source>
        <strain evidence="2">4G11</strain>
    </source>
</reference>
<dbReference type="PANTHER" id="PTHR48079:SF6">
    <property type="entry name" value="NAD(P)-BINDING DOMAIN-CONTAINING PROTEIN-RELATED"/>
    <property type="match status" value="1"/>
</dbReference>
<protein>
    <submittedName>
        <fullName evidence="2">Nucleoside-diphosphate-sugar epimerase</fullName>
    </submittedName>
</protein>
<sequence>MMWDWHASLPAQDLAARAHACGTRLPGVDSLLLTGATGFIGGNVMVAAINAGLARRLLCLVRGVDAADALARLRENAIQCGLLRSRVDWLTEDNILLGVLDSDFSPAAQARIAGVTHVINCAAMASFSADAQVTRINVQDTLRFASRFAGSATLQRFIHVGTAMACGTQRGPRIAERDAGHGGASDLSHLVPYTRSKQEVEVLLRNSFPDLPLVVARPSIVVGHTVLGTQPSASIFWLFRIIHQSRRYTAGPHTRIDVIAVDDCARALLRLAVKPELAFDAYHLSAGARAPTIAQVIAAMDEAVSIDGEPAYRRCPASELPALASDVARKERNSNRRLIERALRLYSGFAELGYVFDNGRIREEIDFEPLSITDYVSECMRTSRGVGILEQMSWDFKS</sequence>
<dbReference type="Pfam" id="PF07993">
    <property type="entry name" value="NAD_binding_4"/>
    <property type="match status" value="1"/>
</dbReference>